<dbReference type="InterPro" id="IPR037129">
    <property type="entry name" value="XPA_sf"/>
</dbReference>
<feature type="transmembrane region" description="Helical" evidence="23">
    <location>
        <begin position="251"/>
        <end position="272"/>
    </location>
</feature>
<dbReference type="InterPro" id="IPR002524">
    <property type="entry name" value="Cation_efflux"/>
</dbReference>
<evidence type="ECO:0000256" key="6">
    <source>
        <dbReference type="ARBA" id="ARBA00022449"/>
    </source>
</evidence>
<keyword evidence="12" id="KW-0805">Transcription regulation</keyword>
<keyword evidence="25" id="KW-1185">Reference proteome</keyword>
<comment type="subcellular location">
    <subcellularLocation>
        <location evidence="3">Endoplasmic reticulum</location>
    </subcellularLocation>
    <subcellularLocation>
        <location evidence="2">Mitochondrion membrane</location>
        <topology evidence="2">Multi-pass membrane protein</topology>
    </subcellularLocation>
    <subcellularLocation>
        <location evidence="1">Nucleus</location>
    </subcellularLocation>
</comment>
<evidence type="ECO:0000313" key="26">
    <source>
        <dbReference type="RefSeq" id="XP_022103165.1"/>
    </source>
</evidence>
<evidence type="ECO:0000256" key="9">
    <source>
        <dbReference type="ARBA" id="ARBA00022833"/>
    </source>
</evidence>
<evidence type="ECO:0000256" key="8">
    <source>
        <dbReference type="ARBA" id="ARBA00022824"/>
    </source>
</evidence>
<evidence type="ECO:0000256" key="13">
    <source>
        <dbReference type="ARBA" id="ARBA00023065"/>
    </source>
</evidence>
<dbReference type="OMA" id="HSMFSEC"/>
<keyword evidence="10" id="KW-0864">Zinc transport</keyword>
<dbReference type="PANTHER" id="PTHR13414:SF9">
    <property type="entry name" value="PROTON-COUPLED ZINC ANTIPORTER SLC30A9, MITOCHONDRIAL"/>
    <property type="match status" value="1"/>
</dbReference>
<dbReference type="FunFam" id="3.90.530.10:FF:000002">
    <property type="entry name" value="zinc transporter 9 isoform X1"/>
    <property type="match status" value="1"/>
</dbReference>
<dbReference type="InterPro" id="IPR027469">
    <property type="entry name" value="Cation_efflux_TMD_sf"/>
</dbReference>
<dbReference type="InterPro" id="IPR058533">
    <property type="entry name" value="Cation_efflux_TM"/>
</dbReference>
<dbReference type="Pfam" id="PF01545">
    <property type="entry name" value="Cation_efflux"/>
    <property type="match status" value="1"/>
</dbReference>
<evidence type="ECO:0000256" key="3">
    <source>
        <dbReference type="ARBA" id="ARBA00004240"/>
    </source>
</evidence>
<evidence type="ECO:0000256" key="22">
    <source>
        <dbReference type="SAM" id="MobiDB-lite"/>
    </source>
</evidence>
<dbReference type="Proteomes" id="UP000694845">
    <property type="component" value="Unplaced"/>
</dbReference>
<keyword evidence="6" id="KW-0050">Antiport</keyword>
<feature type="transmembrane region" description="Helical" evidence="23">
    <location>
        <begin position="400"/>
        <end position="426"/>
    </location>
</feature>
<feature type="transmembrane region" description="Helical" evidence="23">
    <location>
        <begin position="319"/>
        <end position="342"/>
    </location>
</feature>
<dbReference type="CDD" id="cd21078">
    <property type="entry name" value="NTD_ZNT9"/>
    <property type="match status" value="1"/>
</dbReference>
<dbReference type="InterPro" id="IPR009061">
    <property type="entry name" value="DNA-bd_dom_put_sf"/>
</dbReference>
<feature type="domain" description="Cation efflux protein transmembrane" evidence="24">
    <location>
        <begin position="253"/>
        <end position="462"/>
    </location>
</feature>
<evidence type="ECO:0000256" key="2">
    <source>
        <dbReference type="ARBA" id="ARBA00004225"/>
    </source>
</evidence>
<dbReference type="OrthoDB" id="435980at2759"/>
<evidence type="ECO:0000259" key="24">
    <source>
        <dbReference type="Pfam" id="PF01545"/>
    </source>
</evidence>
<dbReference type="GO" id="GO:0008324">
    <property type="term" value="F:monoatomic cation transmembrane transporter activity"/>
    <property type="evidence" value="ECO:0007669"/>
    <property type="project" value="InterPro"/>
</dbReference>
<dbReference type="GeneID" id="110985959"/>
<comment type="similarity">
    <text evidence="4">Belongs to the cation diffusion facilitator (CDF) transporter (TC 2.A.4) family. SLC30A subfamily.</text>
</comment>
<dbReference type="GO" id="GO:0031966">
    <property type="term" value="C:mitochondrial membrane"/>
    <property type="evidence" value="ECO:0007669"/>
    <property type="project" value="UniProtKB-SubCell"/>
</dbReference>
<evidence type="ECO:0000256" key="5">
    <source>
        <dbReference type="ARBA" id="ARBA00022448"/>
    </source>
</evidence>
<keyword evidence="17" id="KW-0539">Nucleus</keyword>
<evidence type="ECO:0000256" key="10">
    <source>
        <dbReference type="ARBA" id="ARBA00022906"/>
    </source>
</evidence>
<dbReference type="PANTHER" id="PTHR13414">
    <property type="entry name" value="HUEL-CATION TRANSPORTER"/>
    <property type="match status" value="1"/>
</dbReference>
<dbReference type="RefSeq" id="XP_022103165.1">
    <property type="nucleotide sequence ID" value="XM_022247473.1"/>
</dbReference>
<dbReference type="GO" id="GO:0005634">
    <property type="term" value="C:nucleus"/>
    <property type="evidence" value="ECO:0007669"/>
    <property type="project" value="UniProtKB-SubCell"/>
</dbReference>
<keyword evidence="5" id="KW-0813">Transport</keyword>
<keyword evidence="8" id="KW-0256">Endoplasmic reticulum</keyword>
<dbReference type="Gene3D" id="3.90.530.10">
    <property type="entry name" value="XPA C-terminal domain"/>
    <property type="match status" value="1"/>
</dbReference>
<keyword evidence="15 23" id="KW-0472">Membrane</keyword>
<evidence type="ECO:0000256" key="7">
    <source>
        <dbReference type="ARBA" id="ARBA00022692"/>
    </source>
</evidence>
<evidence type="ECO:0000256" key="21">
    <source>
        <dbReference type="ARBA" id="ARBA00048349"/>
    </source>
</evidence>
<comment type="catalytic activity">
    <reaction evidence="21">
        <text>Zn(2+)(in) + 2 H(+)(out) = Zn(2+)(out) + 2 H(+)(in)</text>
        <dbReference type="Rhea" id="RHEA:72627"/>
        <dbReference type="ChEBI" id="CHEBI:15378"/>
        <dbReference type="ChEBI" id="CHEBI:29105"/>
    </reaction>
</comment>
<feature type="compositionally biased region" description="Basic and acidic residues" evidence="22">
    <location>
        <begin position="65"/>
        <end position="75"/>
    </location>
</feature>
<feature type="region of interest" description="Disordered" evidence="22">
    <location>
        <begin position="65"/>
        <end position="120"/>
    </location>
</feature>
<evidence type="ECO:0000256" key="23">
    <source>
        <dbReference type="SAM" id="Phobius"/>
    </source>
</evidence>
<dbReference type="KEGG" id="aplc:110985959"/>
<sequence>MALSPTIIRTARQMVLQSSLHRYCGKPIFASNTKSIRHHWRFSKANTSPLLTWVGLRAMCTHQEVDKQSKNEDKGNPTAEQTAGKILPQGPQKTSQGTGDAKKDGLAHQASSESIPTPVKTVSYKDKRRRIDYSKKYTDNITITAVRAMNEYLLKSSDLEQLRKTSRRSPYEQQGNSNAMMVYLRSDVEAKAIEVWGSKEALEMEKKKRKQREDIYKEHVFLLKRAMKEFDSFFGEAKPPKQSMFEGAGKVVMSAIVINSANFLFKLVAWIYSGSSSMFSEAIHSAADVCNQVILALGIRQSIKGPSPDHPYGFSSIRYVSSLISGVAIFCIGAGLSCYHGIMGLIHPEPMESLLWSYCILAGSLLTEGATFSIAYNAVKKGAKEKQQSFMEYVLRSRDPSINVVLLEDAAAVLGVLVAAGCMGLTSLTGNPLYDSLGSLAIGCILGCVSMFLIYSNTEALLDRSIPETELEKISSLLENDVMVRGVYDVKATDMGVGLIRFKAELDFDGREVTRSYLDGQDLESLLKELQTFTTMEEIEAFMLKHGERIIDGLGAEVDRIEKEIRKLNPEVRHVDLEIL</sequence>
<reference evidence="26" key="1">
    <citation type="submission" date="2025-08" db="UniProtKB">
        <authorList>
            <consortium name="RefSeq"/>
        </authorList>
    </citation>
    <scope>IDENTIFICATION</scope>
</reference>
<evidence type="ECO:0000256" key="1">
    <source>
        <dbReference type="ARBA" id="ARBA00004123"/>
    </source>
</evidence>
<accession>A0A8B7ZE84</accession>
<dbReference type="Gene3D" id="1.20.1510.10">
    <property type="entry name" value="Cation efflux protein transmembrane domain"/>
    <property type="match status" value="1"/>
</dbReference>
<feature type="transmembrane region" description="Helical" evidence="23">
    <location>
        <begin position="354"/>
        <end position="379"/>
    </location>
</feature>
<dbReference type="GO" id="GO:0006882">
    <property type="term" value="P:intracellular zinc ion homeostasis"/>
    <property type="evidence" value="ECO:0007669"/>
    <property type="project" value="TreeGrafter"/>
</dbReference>
<evidence type="ECO:0000256" key="14">
    <source>
        <dbReference type="ARBA" id="ARBA00023128"/>
    </source>
</evidence>
<keyword evidence="16" id="KW-0804">Transcription</keyword>
<evidence type="ECO:0000313" key="25">
    <source>
        <dbReference type="Proteomes" id="UP000694845"/>
    </source>
</evidence>
<keyword evidence="11 23" id="KW-1133">Transmembrane helix</keyword>
<evidence type="ECO:0000256" key="16">
    <source>
        <dbReference type="ARBA" id="ARBA00023163"/>
    </source>
</evidence>
<gene>
    <name evidence="26" type="primary">LOC110985959</name>
</gene>
<dbReference type="NCBIfam" id="TIGR01297">
    <property type="entry name" value="CDF"/>
    <property type="match status" value="1"/>
</dbReference>
<evidence type="ECO:0000256" key="12">
    <source>
        <dbReference type="ARBA" id="ARBA00023015"/>
    </source>
</evidence>
<feature type="transmembrane region" description="Helical" evidence="23">
    <location>
        <begin position="438"/>
        <end position="455"/>
    </location>
</feature>
<evidence type="ECO:0000256" key="17">
    <source>
        <dbReference type="ARBA" id="ARBA00023242"/>
    </source>
</evidence>
<dbReference type="GO" id="GO:0015297">
    <property type="term" value="F:antiporter activity"/>
    <property type="evidence" value="ECO:0007669"/>
    <property type="project" value="UniProtKB-KW"/>
</dbReference>
<dbReference type="FunFam" id="1.20.1510.10:FF:000004">
    <property type="entry name" value="zinc transporter 9 isoform X1"/>
    <property type="match status" value="1"/>
</dbReference>
<keyword evidence="9" id="KW-0862">Zinc</keyword>
<evidence type="ECO:0000256" key="18">
    <source>
        <dbReference type="ARBA" id="ARBA00033405"/>
    </source>
</evidence>
<dbReference type="SUPFAM" id="SSF161111">
    <property type="entry name" value="Cation efflux protein transmembrane domain-like"/>
    <property type="match status" value="1"/>
</dbReference>
<dbReference type="GO" id="GO:0005783">
    <property type="term" value="C:endoplasmic reticulum"/>
    <property type="evidence" value="ECO:0007669"/>
    <property type="project" value="UniProtKB-SubCell"/>
</dbReference>
<evidence type="ECO:0000256" key="11">
    <source>
        <dbReference type="ARBA" id="ARBA00022989"/>
    </source>
</evidence>
<protein>
    <recommendedName>
        <fullName evidence="19">Proton-coupled zinc antiporter SLC30A9, mitochondrial</fullName>
    </recommendedName>
    <alternativeName>
        <fullName evidence="18">Solute carrier family 30 member 9</fullName>
    </alternativeName>
    <alternativeName>
        <fullName evidence="20">Zinc transporter 9</fullName>
    </alternativeName>
</protein>
<proteinExistence type="inferred from homology"/>
<evidence type="ECO:0000256" key="4">
    <source>
        <dbReference type="ARBA" id="ARBA00008873"/>
    </source>
</evidence>
<dbReference type="InterPro" id="IPR040177">
    <property type="entry name" value="SLC30A9"/>
</dbReference>
<dbReference type="AlphaFoldDB" id="A0A8B7ZE84"/>
<dbReference type="SUPFAM" id="SSF46955">
    <property type="entry name" value="Putative DNA-binding domain"/>
    <property type="match status" value="1"/>
</dbReference>
<evidence type="ECO:0000256" key="19">
    <source>
        <dbReference type="ARBA" id="ARBA00034845"/>
    </source>
</evidence>
<organism evidence="25 26">
    <name type="scientific">Acanthaster planci</name>
    <name type="common">Crown-of-thorns starfish</name>
    <dbReference type="NCBI Taxonomy" id="133434"/>
    <lineage>
        <taxon>Eukaryota</taxon>
        <taxon>Metazoa</taxon>
        <taxon>Echinodermata</taxon>
        <taxon>Eleutherozoa</taxon>
        <taxon>Asterozoa</taxon>
        <taxon>Asteroidea</taxon>
        <taxon>Valvatacea</taxon>
        <taxon>Valvatida</taxon>
        <taxon>Acanthasteridae</taxon>
        <taxon>Acanthaster</taxon>
    </lineage>
</organism>
<dbReference type="GO" id="GO:0006829">
    <property type="term" value="P:zinc ion transport"/>
    <property type="evidence" value="ECO:0007669"/>
    <property type="project" value="UniProtKB-KW"/>
</dbReference>
<name>A0A8B7ZE84_ACAPL</name>
<evidence type="ECO:0000256" key="15">
    <source>
        <dbReference type="ARBA" id="ARBA00023136"/>
    </source>
</evidence>
<evidence type="ECO:0000256" key="20">
    <source>
        <dbReference type="ARBA" id="ARBA00034922"/>
    </source>
</evidence>
<keyword evidence="7 23" id="KW-0812">Transmembrane</keyword>
<keyword evidence="14" id="KW-0496">Mitochondrion</keyword>
<keyword evidence="13" id="KW-0406">Ion transport</keyword>